<feature type="region of interest" description="Disordered" evidence="1">
    <location>
        <begin position="140"/>
        <end position="183"/>
    </location>
</feature>
<dbReference type="Proteomes" id="UP001195769">
    <property type="component" value="Unassembled WGS sequence"/>
</dbReference>
<evidence type="ECO:0000256" key="1">
    <source>
        <dbReference type="SAM" id="MobiDB-lite"/>
    </source>
</evidence>
<sequence length="314" mass="34620">MQALARTARGEVLWVDAGKANIGCLYPPGHGCGGLCGLLLPWVGLFLGGAEIRFVQRGQRQGPWDWDCVAKWSIVAYPGIRVCSVRMMNRIINLLSNNESYIAATYYYVLNLAPNSTTNGVAHKFLHTFLPTVALSGNSDEDEDYTSALPPDLTASRAARPSLPSKSESNTPLPKRHYVGPSLPHSQALYDDGSYLDVGPQPLPTAYASQIEEKSGVEEFLERDERRRQLQEETSKMKKLQREEWMLVPPQSGDLLASLDPTKARPRQFARSAASVVAVFVCTRIMCVGAGVPRLLTIRNASFTKPRCNPDITE</sequence>
<dbReference type="AlphaFoldDB" id="A0AAD4DW72"/>
<name>A0AAD4DW72_9AGAM</name>
<proteinExistence type="predicted"/>
<dbReference type="PANTHER" id="PTHR46370:SF1">
    <property type="entry name" value="GPALPP MOTIFS-CONTAINING PROTEIN 1"/>
    <property type="match status" value="1"/>
</dbReference>
<gene>
    <name evidence="2" type="ORF">F5891DRAFT_984775</name>
</gene>
<dbReference type="PANTHER" id="PTHR46370">
    <property type="entry name" value="GPALPP MOTIFS-CONTAINING PROTEIN 1"/>
    <property type="match status" value="1"/>
</dbReference>
<keyword evidence="3" id="KW-1185">Reference proteome</keyword>
<reference evidence="2" key="1">
    <citation type="journal article" date="2020" name="New Phytol.">
        <title>Comparative genomics reveals dynamic genome evolution in host specialist ectomycorrhizal fungi.</title>
        <authorList>
            <person name="Lofgren L.A."/>
            <person name="Nguyen N.H."/>
            <person name="Vilgalys R."/>
            <person name="Ruytinx J."/>
            <person name="Liao H.L."/>
            <person name="Branco S."/>
            <person name="Kuo A."/>
            <person name="LaButti K."/>
            <person name="Lipzen A."/>
            <person name="Andreopoulos W."/>
            <person name="Pangilinan J."/>
            <person name="Riley R."/>
            <person name="Hundley H."/>
            <person name="Na H."/>
            <person name="Barry K."/>
            <person name="Grigoriev I.V."/>
            <person name="Stajich J.E."/>
            <person name="Kennedy P.G."/>
        </authorList>
    </citation>
    <scope>NUCLEOTIDE SEQUENCE</scope>
    <source>
        <strain evidence="2">FC203</strain>
    </source>
</reference>
<dbReference type="EMBL" id="JABBWK010000075">
    <property type="protein sequence ID" value="KAG1894752.1"/>
    <property type="molecule type" value="Genomic_DNA"/>
</dbReference>
<organism evidence="2 3">
    <name type="scientific">Suillus fuscotomentosus</name>
    <dbReference type="NCBI Taxonomy" id="1912939"/>
    <lineage>
        <taxon>Eukaryota</taxon>
        <taxon>Fungi</taxon>
        <taxon>Dikarya</taxon>
        <taxon>Basidiomycota</taxon>
        <taxon>Agaricomycotina</taxon>
        <taxon>Agaricomycetes</taxon>
        <taxon>Agaricomycetidae</taxon>
        <taxon>Boletales</taxon>
        <taxon>Suillineae</taxon>
        <taxon>Suillaceae</taxon>
        <taxon>Suillus</taxon>
    </lineage>
</organism>
<accession>A0AAD4DW72</accession>
<dbReference type="GeneID" id="64671789"/>
<evidence type="ECO:0000313" key="3">
    <source>
        <dbReference type="Proteomes" id="UP001195769"/>
    </source>
</evidence>
<comment type="caution">
    <text evidence="2">The sequence shown here is derived from an EMBL/GenBank/DDBJ whole genome shotgun (WGS) entry which is preliminary data.</text>
</comment>
<dbReference type="RefSeq" id="XP_041220328.1">
    <property type="nucleotide sequence ID" value="XM_041377491.1"/>
</dbReference>
<protein>
    <submittedName>
        <fullName evidence="2">Uncharacterized protein</fullName>
    </submittedName>
</protein>
<dbReference type="InterPro" id="IPR046331">
    <property type="entry name" value="GPAM1-like"/>
</dbReference>
<evidence type="ECO:0000313" key="2">
    <source>
        <dbReference type="EMBL" id="KAG1894752.1"/>
    </source>
</evidence>